<dbReference type="InterPro" id="IPR040520">
    <property type="entry name" value="Importin_rep_3"/>
</dbReference>
<dbReference type="Proteomes" id="UP000054007">
    <property type="component" value="Unassembled WGS sequence"/>
</dbReference>
<keyword evidence="4" id="KW-0539">Nucleus</keyword>
<sequence>MADVSFLPTLPDSDVQRTTQTIIQISDPSPGLSAEALKILQNEILEIQRRPEAWGLVIPLLNHENPQVQFFGAHTIQVKIVRDWASFPENNVAALRDLLLQLTVHALVTGKLGVITRKLFVAICALAHKIVPYNTEQWPNWIVHCTEVFSRAGVQTASLLDFLAIVSEEVTTTDLIGVHKDNMRMVCKDSTPVVLAAVSTTLASGNGRPEKHVAAALNCFKAWLPFWTVDDTNVVLPALYSLLNSEEELIFVATSDLLQELLDSSGTYSKHQSAVGHLVEPLLVWFDARGHQILARSIQDGIVGNASHSACKLLVTLGENWASELCENIVNGTLMSLAPPYMTVLNQPPKPKAQLVQGYLQLTLGYTGLPGYFGVDEETSELTNSFWYLLQEALWEATWADSQSMIADPREVSKSVYVELVKILQRKCTYPPEGHGWLRDQVDRFQAYRRDIGDTLINAFYVIRDDMLGYFIDTLVNDISAQKTTGGGWESAESTLHCISSIQEALNYETTIHLHRLFNPTLIQSLPSTGTPRLRLTVLNLLGSYASWFTYEPPESSKIVAPAGPSKVEMLLAAVGYVVSSLPDPTLSVQAALALRDLCDANRKMLAPHITAFGELHDNLSRIPDAERSKVLQSISSVIEALPPAEQVHPIENMGRPIVQKLVDVLNSPNAPPVDTRAIIVLQLETLAGVARGLTRLSDDIVDIDDEVQGQAVVRSIHNAREDRGISEFREEILAVLGRCVEMAGHDASIGQAINELVKSITALPGDITILTLPAPPILSLICRALQRQITASWLALATTLFSQMKQPVPFPISGPPTEEKSQREAEIAQQYAREAEEGKNVVRQALSMFLSITLPFFSNGQKAMDDNPDIVQGFFSLLDAVSLNFVELLYELPENVLDAVVQCSLQSMALQERYSLIAACRFLAKFIQGSAARDSLEQQRQQFNARYGKAIMRTVLVGLAGVSPRSATPNLVDLLSALLVRCVSEAPRWLKELMAEDSLGESKAGPDEKEKFLKAVIGTKSNKKIREAANQFALVARGLEGTSFGYATASN</sequence>
<dbReference type="Pfam" id="PF18806">
    <property type="entry name" value="Importin_rep_3"/>
    <property type="match status" value="1"/>
</dbReference>
<evidence type="ECO:0000313" key="5">
    <source>
        <dbReference type="EMBL" id="KIY73852.1"/>
    </source>
</evidence>
<dbReference type="PANTHER" id="PTHR12363">
    <property type="entry name" value="TRANSPORTIN 3 AND IMPORTIN 13"/>
    <property type="match status" value="1"/>
</dbReference>
<dbReference type="Gene3D" id="1.25.10.10">
    <property type="entry name" value="Leucine-rich Repeat Variant"/>
    <property type="match status" value="1"/>
</dbReference>
<gene>
    <name evidence="5" type="ORF">CYLTODRAFT_416508</name>
</gene>
<keyword evidence="3" id="KW-0813">Transport</keyword>
<evidence type="ECO:0000256" key="4">
    <source>
        <dbReference type="ARBA" id="ARBA00023242"/>
    </source>
</evidence>
<dbReference type="AlphaFoldDB" id="A0A0D7BTW8"/>
<dbReference type="EMBL" id="KN880433">
    <property type="protein sequence ID" value="KIY73852.1"/>
    <property type="molecule type" value="Genomic_DNA"/>
</dbReference>
<reference evidence="5 6" key="1">
    <citation type="journal article" date="2015" name="Fungal Genet. Biol.">
        <title>Evolution of novel wood decay mechanisms in Agaricales revealed by the genome sequences of Fistulina hepatica and Cylindrobasidium torrendii.</title>
        <authorList>
            <person name="Floudas D."/>
            <person name="Held B.W."/>
            <person name="Riley R."/>
            <person name="Nagy L.G."/>
            <person name="Koehler G."/>
            <person name="Ransdell A.S."/>
            <person name="Younus H."/>
            <person name="Chow J."/>
            <person name="Chiniquy J."/>
            <person name="Lipzen A."/>
            <person name="Tritt A."/>
            <person name="Sun H."/>
            <person name="Haridas S."/>
            <person name="LaButti K."/>
            <person name="Ohm R.A."/>
            <person name="Kues U."/>
            <person name="Blanchette R.A."/>
            <person name="Grigoriev I.V."/>
            <person name="Minto R.E."/>
            <person name="Hibbett D.S."/>
        </authorList>
    </citation>
    <scope>NUCLEOTIDE SEQUENCE [LARGE SCALE GENOMIC DNA]</scope>
    <source>
        <strain evidence="5 6">FP15055 ss-10</strain>
    </source>
</reference>
<dbReference type="InterPro" id="IPR016024">
    <property type="entry name" value="ARM-type_fold"/>
</dbReference>
<dbReference type="SUPFAM" id="SSF48371">
    <property type="entry name" value="ARM repeat"/>
    <property type="match status" value="1"/>
</dbReference>
<evidence type="ECO:0000256" key="2">
    <source>
        <dbReference type="ARBA" id="ARBA00007991"/>
    </source>
</evidence>
<evidence type="ECO:0000313" key="6">
    <source>
        <dbReference type="Proteomes" id="UP000054007"/>
    </source>
</evidence>
<evidence type="ECO:0000256" key="1">
    <source>
        <dbReference type="ARBA" id="ARBA00004123"/>
    </source>
</evidence>
<keyword evidence="6" id="KW-1185">Reference proteome</keyword>
<dbReference type="InterPro" id="IPR011989">
    <property type="entry name" value="ARM-like"/>
</dbReference>
<dbReference type="GO" id="GO:0006606">
    <property type="term" value="P:protein import into nucleus"/>
    <property type="evidence" value="ECO:0007669"/>
    <property type="project" value="TreeGrafter"/>
</dbReference>
<organism evidence="5 6">
    <name type="scientific">Cylindrobasidium torrendii FP15055 ss-10</name>
    <dbReference type="NCBI Taxonomy" id="1314674"/>
    <lineage>
        <taxon>Eukaryota</taxon>
        <taxon>Fungi</taxon>
        <taxon>Dikarya</taxon>
        <taxon>Basidiomycota</taxon>
        <taxon>Agaricomycotina</taxon>
        <taxon>Agaricomycetes</taxon>
        <taxon>Agaricomycetidae</taxon>
        <taxon>Agaricales</taxon>
        <taxon>Marasmiineae</taxon>
        <taxon>Physalacriaceae</taxon>
        <taxon>Cylindrobasidium</taxon>
    </lineage>
</organism>
<proteinExistence type="inferred from homology"/>
<dbReference type="GO" id="GO:0005634">
    <property type="term" value="C:nucleus"/>
    <property type="evidence" value="ECO:0007669"/>
    <property type="project" value="UniProtKB-SubCell"/>
</dbReference>
<evidence type="ECO:0000256" key="3">
    <source>
        <dbReference type="ARBA" id="ARBA00022448"/>
    </source>
</evidence>
<dbReference type="PANTHER" id="PTHR12363:SF33">
    <property type="entry name" value="IMPORTIN-13"/>
    <property type="match status" value="1"/>
</dbReference>
<comment type="subcellular location">
    <subcellularLocation>
        <location evidence="1">Nucleus</location>
    </subcellularLocation>
</comment>
<accession>A0A0D7BTW8</accession>
<comment type="similarity">
    <text evidence="2">Belongs to the importin beta family.</text>
</comment>
<protein>
    <submittedName>
        <fullName evidence="5">ARM repeat-containing protein</fullName>
    </submittedName>
</protein>
<name>A0A0D7BTW8_9AGAR</name>
<dbReference type="STRING" id="1314674.A0A0D7BTW8"/>
<dbReference type="InterPro" id="IPR051345">
    <property type="entry name" value="Importin_beta-like_NTR"/>
</dbReference>
<dbReference type="GO" id="GO:0005737">
    <property type="term" value="C:cytoplasm"/>
    <property type="evidence" value="ECO:0007669"/>
    <property type="project" value="TreeGrafter"/>
</dbReference>
<dbReference type="OrthoDB" id="2016913at2759"/>